<dbReference type="InterPro" id="IPR007527">
    <property type="entry name" value="Znf_SWIM"/>
</dbReference>
<dbReference type="InterPro" id="IPR031052">
    <property type="entry name" value="FHY3/FAR1"/>
</dbReference>
<sequence>MTATFRPTSLKTRLPLEERAFQVLTPFAFIKFQEEIEKASQYSVVHEEGNEFILKHYKSDSRMHKVLRDGSITFCNCENFQFWGILCCHILPVFIQKDCFHISSCYLPLRWHSDIAESSGEAQEFVTEEVLEPDPIQIDEDLRDGGHVLCPPKSKTKGRPRKAHLKGGKELAQKQTKSCSICKQPRHTKPRCPLKENLDQEISNPINPNNKRSQNQQANITNSFKYIDKTRIHGSIKMRTQTLIREPKTQKIAINKNYPSKISRNKISNQHTQSRTPMLRLPNVNLNLGVGGDWTSNDQFNICEDRELPTTMEEPTSEKRHLGRLIYTVDKERERLSLKNSWPEDDGKRGIGVQDREEGTIDSSNKNEQWTEIEDLLPENSSFPTTRCRRIQVFR</sequence>
<comment type="caution">
    <text evidence="5">The sequence shown here is derived from an EMBL/GenBank/DDBJ whole genome shotgun (WGS) entry which is preliminary data.</text>
</comment>
<keyword evidence="2" id="KW-0539">Nucleus</keyword>
<gene>
    <name evidence="5" type="ORF">Cgig2_003487</name>
</gene>
<dbReference type="PANTHER" id="PTHR31669:SF263">
    <property type="entry name" value="PROTEIN FAR1-RELATED SEQUENCE"/>
    <property type="match status" value="1"/>
</dbReference>
<proteinExistence type="inferred from homology"/>
<reference evidence="5" key="1">
    <citation type="submission" date="2022-04" db="EMBL/GenBank/DDBJ databases">
        <title>Carnegiea gigantea Genome sequencing and assembly v2.</title>
        <authorList>
            <person name="Copetti D."/>
            <person name="Sanderson M.J."/>
            <person name="Burquez A."/>
            <person name="Wojciechowski M.F."/>
        </authorList>
    </citation>
    <scope>NUCLEOTIDE SEQUENCE</scope>
    <source>
        <strain evidence="5">SGP5-SGP5p</strain>
        <tissue evidence="5">Aerial part</tissue>
    </source>
</reference>
<protein>
    <recommendedName>
        <fullName evidence="2">Protein FAR1-RELATED SEQUENCE</fullName>
    </recommendedName>
</protein>
<keyword evidence="2" id="KW-0862">Zinc</keyword>
<dbReference type="GO" id="GO:0005634">
    <property type="term" value="C:nucleus"/>
    <property type="evidence" value="ECO:0007669"/>
    <property type="project" value="UniProtKB-SubCell"/>
</dbReference>
<dbReference type="EMBL" id="JAKOGI010000197">
    <property type="protein sequence ID" value="KAJ8440162.1"/>
    <property type="molecule type" value="Genomic_DNA"/>
</dbReference>
<dbReference type="PANTHER" id="PTHR31669">
    <property type="entry name" value="PROTEIN FAR1-RELATED SEQUENCE 10-RELATED"/>
    <property type="match status" value="1"/>
</dbReference>
<feature type="domain" description="SWIM-type" evidence="4">
    <location>
        <begin position="64"/>
        <end position="98"/>
    </location>
</feature>
<evidence type="ECO:0000256" key="3">
    <source>
        <dbReference type="SAM" id="MobiDB-lite"/>
    </source>
</evidence>
<dbReference type="Pfam" id="PF04434">
    <property type="entry name" value="SWIM"/>
    <property type="match status" value="1"/>
</dbReference>
<dbReference type="PROSITE" id="PS50966">
    <property type="entry name" value="ZF_SWIM"/>
    <property type="match status" value="1"/>
</dbReference>
<evidence type="ECO:0000256" key="2">
    <source>
        <dbReference type="RuleBase" id="RU367018"/>
    </source>
</evidence>
<evidence type="ECO:0000256" key="1">
    <source>
        <dbReference type="PROSITE-ProRule" id="PRU00325"/>
    </source>
</evidence>
<keyword evidence="1 2" id="KW-0863">Zinc-finger</keyword>
<evidence type="ECO:0000313" key="5">
    <source>
        <dbReference type="EMBL" id="KAJ8440162.1"/>
    </source>
</evidence>
<accession>A0A9Q1KC55</accession>
<evidence type="ECO:0000259" key="4">
    <source>
        <dbReference type="PROSITE" id="PS50966"/>
    </source>
</evidence>
<dbReference type="GO" id="GO:0008270">
    <property type="term" value="F:zinc ion binding"/>
    <property type="evidence" value="ECO:0007669"/>
    <property type="project" value="UniProtKB-UniRule"/>
</dbReference>
<feature type="region of interest" description="Disordered" evidence="3">
    <location>
        <begin position="340"/>
        <end position="365"/>
    </location>
</feature>
<dbReference type="AlphaFoldDB" id="A0A9Q1KC55"/>
<comment type="similarity">
    <text evidence="2">Belongs to the FHY3/FAR1 family.</text>
</comment>
<feature type="compositionally biased region" description="Basic and acidic residues" evidence="3">
    <location>
        <begin position="345"/>
        <end position="359"/>
    </location>
</feature>
<name>A0A9Q1KC55_9CARY</name>
<evidence type="ECO:0000313" key="6">
    <source>
        <dbReference type="Proteomes" id="UP001153076"/>
    </source>
</evidence>
<comment type="subcellular location">
    <subcellularLocation>
        <location evidence="2">Nucleus</location>
    </subcellularLocation>
</comment>
<dbReference type="Proteomes" id="UP001153076">
    <property type="component" value="Unassembled WGS sequence"/>
</dbReference>
<organism evidence="5 6">
    <name type="scientific">Carnegiea gigantea</name>
    <dbReference type="NCBI Taxonomy" id="171969"/>
    <lineage>
        <taxon>Eukaryota</taxon>
        <taxon>Viridiplantae</taxon>
        <taxon>Streptophyta</taxon>
        <taxon>Embryophyta</taxon>
        <taxon>Tracheophyta</taxon>
        <taxon>Spermatophyta</taxon>
        <taxon>Magnoliopsida</taxon>
        <taxon>eudicotyledons</taxon>
        <taxon>Gunneridae</taxon>
        <taxon>Pentapetalae</taxon>
        <taxon>Caryophyllales</taxon>
        <taxon>Cactineae</taxon>
        <taxon>Cactaceae</taxon>
        <taxon>Cactoideae</taxon>
        <taxon>Echinocereeae</taxon>
        <taxon>Carnegiea</taxon>
    </lineage>
</organism>
<dbReference type="OrthoDB" id="1568363at2759"/>
<comment type="function">
    <text evidence="2">Putative transcription activator involved in regulating light control of development.</text>
</comment>
<keyword evidence="2" id="KW-0479">Metal-binding</keyword>
<dbReference type="GO" id="GO:0006355">
    <property type="term" value="P:regulation of DNA-templated transcription"/>
    <property type="evidence" value="ECO:0007669"/>
    <property type="project" value="UniProtKB-UniRule"/>
</dbReference>
<keyword evidence="6" id="KW-1185">Reference proteome</keyword>